<dbReference type="GO" id="GO:0050112">
    <property type="term" value="F:inositol 2-dehydrogenase (NAD+) activity"/>
    <property type="evidence" value="ECO:0007669"/>
    <property type="project" value="UniProtKB-EC"/>
</dbReference>
<gene>
    <name evidence="3" type="primary">iolG_51</name>
    <name evidence="3" type="ORF">SDC9_70837</name>
</gene>
<dbReference type="PANTHER" id="PTHR43249:SF1">
    <property type="entry name" value="D-GLUCOSIDE 3-DEHYDROGENASE"/>
    <property type="match status" value="1"/>
</dbReference>
<evidence type="ECO:0000259" key="1">
    <source>
        <dbReference type="Pfam" id="PF01408"/>
    </source>
</evidence>
<dbReference type="Pfam" id="PF01408">
    <property type="entry name" value="GFO_IDH_MocA"/>
    <property type="match status" value="1"/>
</dbReference>
<feature type="domain" description="Gfo/Idh/MocA-like oxidoreductase N-terminal" evidence="1">
    <location>
        <begin position="4"/>
        <end position="121"/>
    </location>
</feature>
<evidence type="ECO:0000313" key="3">
    <source>
        <dbReference type="EMBL" id="MPM24355.1"/>
    </source>
</evidence>
<keyword evidence="3" id="KW-0560">Oxidoreductase</keyword>
<comment type="caution">
    <text evidence="3">The sequence shown here is derived from an EMBL/GenBank/DDBJ whole genome shotgun (WGS) entry which is preliminary data.</text>
</comment>
<dbReference type="EMBL" id="VSSQ01004244">
    <property type="protein sequence ID" value="MPM24355.1"/>
    <property type="molecule type" value="Genomic_DNA"/>
</dbReference>
<evidence type="ECO:0000259" key="2">
    <source>
        <dbReference type="Pfam" id="PF02894"/>
    </source>
</evidence>
<dbReference type="GO" id="GO:0000166">
    <property type="term" value="F:nucleotide binding"/>
    <property type="evidence" value="ECO:0007669"/>
    <property type="project" value="InterPro"/>
</dbReference>
<accession>A0A644Y716</accession>
<organism evidence="3">
    <name type="scientific">bioreactor metagenome</name>
    <dbReference type="NCBI Taxonomy" id="1076179"/>
    <lineage>
        <taxon>unclassified sequences</taxon>
        <taxon>metagenomes</taxon>
        <taxon>ecological metagenomes</taxon>
    </lineage>
</organism>
<dbReference type="InterPro" id="IPR004104">
    <property type="entry name" value="Gfo/Idh/MocA-like_OxRdtase_C"/>
</dbReference>
<dbReference type="SUPFAM" id="SSF51735">
    <property type="entry name" value="NAD(P)-binding Rossmann-fold domains"/>
    <property type="match status" value="1"/>
</dbReference>
<protein>
    <submittedName>
        <fullName evidence="3">Myo-inositol 2-dehydrogenase</fullName>
        <ecNumber evidence="3">1.1.1.18</ecNumber>
    </submittedName>
</protein>
<sequence length="401" mass="44719">MEKLKFVLIGCGRIATLHVAGYKDREDAELWGVYDKNPQTAKRFAAEHGIPKVYDSYEAVLADPEVTGVEILIPHHLHCELTIAACKAKKHVSVQKPMAMSLAECDKMIAAAKENGVLLKVFENFVHYPPYLLLKKMIAEGEIGEVVGIRYKMCNASLFSDNIPGAGARAALAGVKDAKDCERTGWKVDPSSWLWRLNDTLCGGGPAVFDDGYHKFSLFVDLLGEVEKVCAWIDETPALPGLMQDVPSVIMWKYAGKKVYGVWDTTSAPELYVKGSYYTCDERMEVTGTRGVLWLTRCTAEMLESVAPVVLYKDGKLTEFWDEPSDWQDAFIHSTHDFIDAIKEGREPVLSGERGREVLAFALAAIDSSACKKEVYLDQYQDKPTGKRMGFFAAMRRKKHG</sequence>
<dbReference type="PANTHER" id="PTHR43249">
    <property type="entry name" value="UDP-N-ACETYL-2-AMINO-2-DEOXY-D-GLUCURONATE OXIDASE"/>
    <property type="match status" value="1"/>
</dbReference>
<dbReference type="Pfam" id="PF02894">
    <property type="entry name" value="GFO_IDH_MocA_C"/>
    <property type="match status" value="1"/>
</dbReference>
<dbReference type="AlphaFoldDB" id="A0A644Y716"/>
<dbReference type="InterPro" id="IPR052515">
    <property type="entry name" value="Gfo/Idh/MocA_Oxidoreductase"/>
</dbReference>
<proteinExistence type="predicted"/>
<dbReference type="InterPro" id="IPR036291">
    <property type="entry name" value="NAD(P)-bd_dom_sf"/>
</dbReference>
<reference evidence="3" key="1">
    <citation type="submission" date="2019-08" db="EMBL/GenBank/DDBJ databases">
        <authorList>
            <person name="Kucharzyk K."/>
            <person name="Murdoch R.W."/>
            <person name="Higgins S."/>
            <person name="Loffler F."/>
        </authorList>
    </citation>
    <scope>NUCLEOTIDE SEQUENCE</scope>
</reference>
<dbReference type="SUPFAM" id="SSF55347">
    <property type="entry name" value="Glyceraldehyde-3-phosphate dehydrogenase-like, C-terminal domain"/>
    <property type="match status" value="1"/>
</dbReference>
<dbReference type="InterPro" id="IPR000683">
    <property type="entry name" value="Gfo/Idh/MocA-like_OxRdtase_N"/>
</dbReference>
<dbReference type="EC" id="1.1.1.18" evidence="3"/>
<name>A0A644Y716_9ZZZZ</name>
<dbReference type="Gene3D" id="3.40.50.720">
    <property type="entry name" value="NAD(P)-binding Rossmann-like Domain"/>
    <property type="match status" value="1"/>
</dbReference>
<dbReference type="Gene3D" id="3.30.360.10">
    <property type="entry name" value="Dihydrodipicolinate Reductase, domain 2"/>
    <property type="match status" value="1"/>
</dbReference>
<feature type="domain" description="Gfo/Idh/MocA-like oxidoreductase C-terminal" evidence="2">
    <location>
        <begin position="183"/>
        <end position="375"/>
    </location>
</feature>